<name>A0A9D4KE69_DREPO</name>
<keyword evidence="2" id="KW-1185">Reference proteome</keyword>
<proteinExistence type="predicted"/>
<gene>
    <name evidence="1" type="ORF">DPMN_111088</name>
</gene>
<organism evidence="1 2">
    <name type="scientific">Dreissena polymorpha</name>
    <name type="common">Zebra mussel</name>
    <name type="synonym">Mytilus polymorpha</name>
    <dbReference type="NCBI Taxonomy" id="45954"/>
    <lineage>
        <taxon>Eukaryota</taxon>
        <taxon>Metazoa</taxon>
        <taxon>Spiralia</taxon>
        <taxon>Lophotrochozoa</taxon>
        <taxon>Mollusca</taxon>
        <taxon>Bivalvia</taxon>
        <taxon>Autobranchia</taxon>
        <taxon>Heteroconchia</taxon>
        <taxon>Euheterodonta</taxon>
        <taxon>Imparidentia</taxon>
        <taxon>Neoheterodontei</taxon>
        <taxon>Myida</taxon>
        <taxon>Dreissenoidea</taxon>
        <taxon>Dreissenidae</taxon>
        <taxon>Dreissena</taxon>
    </lineage>
</organism>
<reference evidence="1" key="2">
    <citation type="submission" date="2020-11" db="EMBL/GenBank/DDBJ databases">
        <authorList>
            <person name="McCartney M.A."/>
            <person name="Auch B."/>
            <person name="Kono T."/>
            <person name="Mallez S."/>
            <person name="Becker A."/>
            <person name="Gohl D.M."/>
            <person name="Silverstein K.A.T."/>
            <person name="Koren S."/>
            <person name="Bechman K.B."/>
            <person name="Herman A."/>
            <person name="Abrahante J.E."/>
            <person name="Garbe J."/>
        </authorList>
    </citation>
    <scope>NUCLEOTIDE SEQUENCE</scope>
    <source>
        <strain evidence="1">Duluth1</strain>
        <tissue evidence="1">Whole animal</tissue>
    </source>
</reference>
<dbReference type="AlphaFoldDB" id="A0A9D4KE69"/>
<dbReference type="EMBL" id="JAIWYP010000004">
    <property type="protein sequence ID" value="KAH3837687.1"/>
    <property type="molecule type" value="Genomic_DNA"/>
</dbReference>
<evidence type="ECO:0000313" key="1">
    <source>
        <dbReference type="EMBL" id="KAH3837687.1"/>
    </source>
</evidence>
<accession>A0A9D4KE69</accession>
<comment type="caution">
    <text evidence="1">The sequence shown here is derived from an EMBL/GenBank/DDBJ whole genome shotgun (WGS) entry which is preliminary data.</text>
</comment>
<reference evidence="1" key="1">
    <citation type="journal article" date="2019" name="bioRxiv">
        <title>The Genome of the Zebra Mussel, Dreissena polymorpha: A Resource for Invasive Species Research.</title>
        <authorList>
            <person name="McCartney M.A."/>
            <person name="Auch B."/>
            <person name="Kono T."/>
            <person name="Mallez S."/>
            <person name="Zhang Y."/>
            <person name="Obille A."/>
            <person name="Becker A."/>
            <person name="Abrahante J.E."/>
            <person name="Garbe J."/>
            <person name="Badalamenti J.P."/>
            <person name="Herman A."/>
            <person name="Mangelson H."/>
            <person name="Liachko I."/>
            <person name="Sullivan S."/>
            <person name="Sone E.D."/>
            <person name="Koren S."/>
            <person name="Silverstein K.A.T."/>
            <person name="Beckman K.B."/>
            <person name="Gohl D.M."/>
        </authorList>
    </citation>
    <scope>NUCLEOTIDE SEQUENCE</scope>
    <source>
        <strain evidence="1">Duluth1</strain>
        <tissue evidence="1">Whole animal</tissue>
    </source>
</reference>
<evidence type="ECO:0000313" key="2">
    <source>
        <dbReference type="Proteomes" id="UP000828390"/>
    </source>
</evidence>
<protein>
    <submittedName>
        <fullName evidence="1">Uncharacterized protein</fullName>
    </submittedName>
</protein>
<dbReference type="Proteomes" id="UP000828390">
    <property type="component" value="Unassembled WGS sequence"/>
</dbReference>
<sequence>MGAMPLFSSAQRDWDQDKAVAFQEAELKFKWPPCGWKGWSADLRKRYAEFHAMSILKAQGVH</sequence>